<gene>
    <name evidence="2" type="ORF">B9Q03_06495</name>
</gene>
<dbReference type="SMART" id="SM00966">
    <property type="entry name" value="SpoVT_AbrB"/>
    <property type="match status" value="1"/>
</dbReference>
<sequence length="85" mass="9643">MVVSDLLVRIGKKRTLVIPKKIAKELGISENTLMKLDVEGDKIIMTPLMDAVWLSIHGEKFCRITLKELEEESVAEQKKRIEGAH</sequence>
<proteinExistence type="predicted"/>
<feature type="domain" description="SpoVT-AbrB" evidence="1">
    <location>
        <begin position="8"/>
        <end position="53"/>
    </location>
</feature>
<comment type="caution">
    <text evidence="2">The sequence shown here is derived from an EMBL/GenBank/DDBJ whole genome shotgun (WGS) entry which is preliminary data.</text>
</comment>
<evidence type="ECO:0000313" key="2">
    <source>
        <dbReference type="EMBL" id="PSN90573.1"/>
    </source>
</evidence>
<dbReference type="Proteomes" id="UP000240322">
    <property type="component" value="Unassembled WGS sequence"/>
</dbReference>
<evidence type="ECO:0000259" key="1">
    <source>
        <dbReference type="SMART" id="SM00966"/>
    </source>
</evidence>
<dbReference type="Pfam" id="PF04014">
    <property type="entry name" value="MazE_antitoxin"/>
    <property type="match status" value="1"/>
</dbReference>
<dbReference type="AlphaFoldDB" id="A0A2R6AW77"/>
<dbReference type="InterPro" id="IPR037914">
    <property type="entry name" value="SpoVT-AbrB_sf"/>
</dbReference>
<dbReference type="EMBL" id="NEXE01000055">
    <property type="protein sequence ID" value="PSN90573.1"/>
    <property type="molecule type" value="Genomic_DNA"/>
</dbReference>
<dbReference type="Gene3D" id="2.10.260.10">
    <property type="match status" value="1"/>
</dbReference>
<name>A0A2R6AW77_9ARCH</name>
<reference evidence="2 3" key="1">
    <citation type="submission" date="2017-04" db="EMBL/GenBank/DDBJ databases">
        <title>Novel microbial lineages endemic to geothermal iron-oxide mats fill important gaps in the evolutionary history of Archaea.</title>
        <authorList>
            <person name="Jay Z.J."/>
            <person name="Beam J.P."/>
            <person name="Dlakic M."/>
            <person name="Rusch D.B."/>
            <person name="Kozubal M.A."/>
            <person name="Inskeep W.P."/>
        </authorList>
    </citation>
    <scope>NUCLEOTIDE SEQUENCE [LARGE SCALE GENOMIC DNA]</scope>
    <source>
        <strain evidence="2">OSP_D</strain>
    </source>
</reference>
<organism evidence="2 3">
    <name type="scientific">Candidatus Marsarchaeota G2 archaeon OSP_D</name>
    <dbReference type="NCBI Taxonomy" id="1978157"/>
    <lineage>
        <taxon>Archaea</taxon>
        <taxon>Candidatus Marsarchaeota</taxon>
        <taxon>Candidatus Marsarchaeota group 2</taxon>
    </lineage>
</organism>
<evidence type="ECO:0000313" key="3">
    <source>
        <dbReference type="Proteomes" id="UP000240322"/>
    </source>
</evidence>
<protein>
    <recommendedName>
        <fullName evidence="1">SpoVT-AbrB domain-containing protein</fullName>
    </recommendedName>
</protein>
<accession>A0A2R6AW77</accession>
<dbReference type="SUPFAM" id="SSF89447">
    <property type="entry name" value="AbrB/MazE/MraZ-like"/>
    <property type="match status" value="1"/>
</dbReference>
<dbReference type="NCBIfam" id="TIGR01439">
    <property type="entry name" value="lp_hng_hel_AbrB"/>
    <property type="match status" value="1"/>
</dbReference>
<dbReference type="InterPro" id="IPR007159">
    <property type="entry name" value="SpoVT-AbrB_dom"/>
</dbReference>
<dbReference type="GO" id="GO:0003677">
    <property type="term" value="F:DNA binding"/>
    <property type="evidence" value="ECO:0007669"/>
    <property type="project" value="InterPro"/>
</dbReference>